<evidence type="ECO:0000313" key="3">
    <source>
        <dbReference type="EMBL" id="TFB55973.1"/>
    </source>
</evidence>
<evidence type="ECO:0000259" key="1">
    <source>
        <dbReference type="Pfam" id="PF06792"/>
    </source>
</evidence>
<dbReference type="InterPro" id="IPR056778">
    <property type="entry name" value="UPF0261_C"/>
</dbReference>
<dbReference type="NCBIfam" id="NF002674">
    <property type="entry name" value="PRK02399.1-2"/>
    <property type="match status" value="1"/>
</dbReference>
<dbReference type="InterPro" id="IPR051353">
    <property type="entry name" value="Tobamovirus_resist_UPF0261"/>
</dbReference>
<dbReference type="Gene3D" id="3.40.50.12030">
    <property type="entry name" value="Uncharacterised protein family UPF0261, NC domain"/>
    <property type="match status" value="1"/>
</dbReference>
<dbReference type="InterPro" id="IPR008322">
    <property type="entry name" value="UPF0261"/>
</dbReference>
<dbReference type="Pfam" id="PF06792">
    <property type="entry name" value="UPF0261"/>
    <property type="match status" value="1"/>
</dbReference>
<dbReference type="PANTHER" id="PTHR31862:SF1">
    <property type="entry name" value="UPF0261 DOMAIN PROTEIN (AFU_ORTHOLOGUE AFUA_1G10120)"/>
    <property type="match status" value="1"/>
</dbReference>
<dbReference type="CDD" id="cd15488">
    <property type="entry name" value="Tm-1-like"/>
    <property type="match status" value="1"/>
</dbReference>
<accession>A0A4R8UIP7</accession>
<feature type="domain" description="UPF0261" evidence="2">
    <location>
        <begin position="189"/>
        <end position="404"/>
    </location>
</feature>
<dbReference type="EMBL" id="SOEZ01000010">
    <property type="protein sequence ID" value="TFB55973.1"/>
    <property type="molecule type" value="Genomic_DNA"/>
</dbReference>
<reference evidence="3 4" key="1">
    <citation type="submission" date="2019-03" db="EMBL/GenBank/DDBJ databases">
        <title>Genomics of glacier-inhabiting Cryobacterium strains.</title>
        <authorList>
            <person name="Liu Q."/>
            <person name="Xin Y.-H."/>
        </authorList>
    </citation>
    <scope>NUCLEOTIDE SEQUENCE [LARGE SCALE GENOMIC DNA]</scope>
    <source>
        <strain evidence="3 4">Sr47</strain>
    </source>
</reference>
<proteinExistence type="predicted"/>
<dbReference type="OrthoDB" id="9776369at2"/>
<dbReference type="PIRSF" id="PIRSF033271">
    <property type="entry name" value="UCP033271"/>
    <property type="match status" value="1"/>
</dbReference>
<keyword evidence="4" id="KW-1185">Reference proteome</keyword>
<dbReference type="InterPro" id="IPR044122">
    <property type="entry name" value="UPF0261_N"/>
</dbReference>
<dbReference type="AlphaFoldDB" id="A0A4R8UIP7"/>
<dbReference type="Pfam" id="PF23189">
    <property type="entry name" value="UPF0261_C"/>
    <property type="match status" value="1"/>
</dbReference>
<dbReference type="Proteomes" id="UP000297866">
    <property type="component" value="Unassembled WGS sequence"/>
</dbReference>
<evidence type="ECO:0000259" key="2">
    <source>
        <dbReference type="Pfam" id="PF23189"/>
    </source>
</evidence>
<feature type="domain" description="UPF0261" evidence="1">
    <location>
        <begin position="5"/>
        <end position="179"/>
    </location>
</feature>
<gene>
    <name evidence="3" type="ORF">E3O23_01930</name>
</gene>
<name>A0A4R8UIP7_9MICO</name>
<sequence length="420" mass="43851">MEKTPNIALIGTLDTKSDEIRYVRDRLRGLGAGTIVIDSGILGTATLLADVSRDVVAEGSGHSLAEVRNTGSRGAAVALMQEGLRQVVKDLYAAGHIDGLLCLGGAEGGLMAAAAMQALPVGVPKVIVSPSASGRREFGPFMGSSDVVVMHSVVDILGLNSVARSVFDNATAAVMGMVTWAGRPPVSHRPCVGITMLGQTTPGAMVLAKRLEDAGYEPIIFHANGVGGPAMDDFVRDGVITAVIDFTLSEVANSLFGGVHATGPDRMTAAVKHNVPLIVVPGACDFFNQGAMDTVPDRYRSRALYHHNAVATLVRINETEMQELGRQIAACVAPATAPTAVMVPTKGLSLIGVPGGPIANEKADNALIEALRRHLPATIPLTTIDRDINSAEFANAVADRFLELVGTPRTLPSVLAEHQP</sequence>
<organism evidence="3 4">
    <name type="scientific">Cryobacterium tagatosivorans</name>
    <dbReference type="NCBI Taxonomy" id="1259199"/>
    <lineage>
        <taxon>Bacteria</taxon>
        <taxon>Bacillati</taxon>
        <taxon>Actinomycetota</taxon>
        <taxon>Actinomycetes</taxon>
        <taxon>Micrococcales</taxon>
        <taxon>Microbacteriaceae</taxon>
        <taxon>Cryobacterium</taxon>
    </lineage>
</organism>
<protein>
    <submittedName>
        <fullName evidence="3">UPF0261 family protein</fullName>
    </submittedName>
</protein>
<comment type="caution">
    <text evidence="3">The sequence shown here is derived from an EMBL/GenBank/DDBJ whole genome shotgun (WGS) entry which is preliminary data.</text>
</comment>
<evidence type="ECO:0000313" key="4">
    <source>
        <dbReference type="Proteomes" id="UP000297866"/>
    </source>
</evidence>
<dbReference type="PANTHER" id="PTHR31862">
    <property type="entry name" value="UPF0261 DOMAIN PROTEIN (AFU_ORTHOLOGUE AFUA_1G10120)"/>
    <property type="match status" value="1"/>
</dbReference>
<dbReference type="RefSeq" id="WP_134487499.1">
    <property type="nucleotide sequence ID" value="NZ_SOEZ01000010.1"/>
</dbReference>
<dbReference type="Gene3D" id="3.40.50.12020">
    <property type="entry name" value="Uncharacterised protein family UPF0261, NN domain"/>
    <property type="match status" value="1"/>
</dbReference>